<organism evidence="1">
    <name type="scientific">Arion vulgaris</name>
    <dbReference type="NCBI Taxonomy" id="1028688"/>
    <lineage>
        <taxon>Eukaryota</taxon>
        <taxon>Metazoa</taxon>
        <taxon>Spiralia</taxon>
        <taxon>Lophotrochozoa</taxon>
        <taxon>Mollusca</taxon>
        <taxon>Gastropoda</taxon>
        <taxon>Heterobranchia</taxon>
        <taxon>Euthyneura</taxon>
        <taxon>Panpulmonata</taxon>
        <taxon>Eupulmonata</taxon>
        <taxon>Stylommatophora</taxon>
        <taxon>Helicina</taxon>
        <taxon>Arionoidea</taxon>
        <taxon>Arionidae</taxon>
        <taxon>Arion</taxon>
    </lineage>
</organism>
<accession>A0A0B7B3K0</accession>
<name>A0A0B7B3K0_9EUPU</name>
<protein>
    <submittedName>
        <fullName evidence="1">Uncharacterized protein</fullName>
    </submittedName>
</protein>
<gene>
    <name evidence="1" type="primary">ORF160402</name>
</gene>
<reference evidence="1" key="1">
    <citation type="submission" date="2014-12" db="EMBL/GenBank/DDBJ databases">
        <title>Insight into the proteome of Arion vulgaris.</title>
        <authorList>
            <person name="Aradska J."/>
            <person name="Bulat T."/>
            <person name="Smidak R."/>
            <person name="Sarate P."/>
            <person name="Gangsoo J."/>
            <person name="Sialana F."/>
            <person name="Bilban M."/>
            <person name="Lubec G."/>
        </authorList>
    </citation>
    <scope>NUCLEOTIDE SEQUENCE</scope>
    <source>
        <tissue evidence="1">Skin</tissue>
    </source>
</reference>
<dbReference type="EMBL" id="HACG01040748">
    <property type="protein sequence ID" value="CEK87613.1"/>
    <property type="molecule type" value="Transcribed_RNA"/>
</dbReference>
<proteinExistence type="predicted"/>
<sequence length="55" mass="6221">MTRKHLLHLLPERVVSARCPVEVGFFSANKPCQPNLNSVQKKNQEVKTASMMLIT</sequence>
<dbReference type="AlphaFoldDB" id="A0A0B7B3K0"/>
<evidence type="ECO:0000313" key="1">
    <source>
        <dbReference type="EMBL" id="CEK87613.1"/>
    </source>
</evidence>